<reference evidence="2 3" key="1">
    <citation type="submission" date="2019-02" db="EMBL/GenBank/DDBJ databases">
        <title>Deep-cultivation of Planctomycetes and their phenomic and genomic characterization uncovers novel biology.</title>
        <authorList>
            <person name="Wiegand S."/>
            <person name="Jogler M."/>
            <person name="Boedeker C."/>
            <person name="Pinto D."/>
            <person name="Vollmers J."/>
            <person name="Rivas-Marin E."/>
            <person name="Kohn T."/>
            <person name="Peeters S.H."/>
            <person name="Heuer A."/>
            <person name="Rast P."/>
            <person name="Oberbeckmann S."/>
            <person name="Bunk B."/>
            <person name="Jeske O."/>
            <person name="Meyerdierks A."/>
            <person name="Storesund J.E."/>
            <person name="Kallscheuer N."/>
            <person name="Luecker S."/>
            <person name="Lage O.M."/>
            <person name="Pohl T."/>
            <person name="Merkel B.J."/>
            <person name="Hornburger P."/>
            <person name="Mueller R.-W."/>
            <person name="Bruemmer F."/>
            <person name="Labrenz M."/>
            <person name="Spormann A.M."/>
            <person name="Op den Camp H."/>
            <person name="Overmann J."/>
            <person name="Amann R."/>
            <person name="Jetten M.S.M."/>
            <person name="Mascher T."/>
            <person name="Medema M.H."/>
            <person name="Devos D.P."/>
            <person name="Kaster A.-K."/>
            <person name="Ovreas L."/>
            <person name="Rohde M."/>
            <person name="Galperin M.Y."/>
            <person name="Jogler C."/>
        </authorList>
    </citation>
    <scope>NUCLEOTIDE SEQUENCE [LARGE SCALE GENOMIC DNA]</scope>
    <source>
        <strain evidence="2 3">Pan189</strain>
    </source>
</reference>
<evidence type="ECO:0000256" key="1">
    <source>
        <dbReference type="SAM" id="Phobius"/>
    </source>
</evidence>
<evidence type="ECO:0008006" key="4">
    <source>
        <dbReference type="Google" id="ProtNLM"/>
    </source>
</evidence>
<keyword evidence="3" id="KW-1185">Reference proteome</keyword>
<dbReference type="EMBL" id="CP036268">
    <property type="protein sequence ID" value="QDT37958.1"/>
    <property type="molecule type" value="Genomic_DNA"/>
</dbReference>
<dbReference type="KEGG" id="svp:Pan189_23420"/>
<proteinExistence type="predicted"/>
<organism evidence="2 3">
    <name type="scientific">Stratiformator vulcanicus</name>
    <dbReference type="NCBI Taxonomy" id="2527980"/>
    <lineage>
        <taxon>Bacteria</taxon>
        <taxon>Pseudomonadati</taxon>
        <taxon>Planctomycetota</taxon>
        <taxon>Planctomycetia</taxon>
        <taxon>Planctomycetales</taxon>
        <taxon>Planctomycetaceae</taxon>
        <taxon>Stratiformator</taxon>
    </lineage>
</organism>
<evidence type="ECO:0000313" key="2">
    <source>
        <dbReference type="EMBL" id="QDT37958.1"/>
    </source>
</evidence>
<protein>
    <recommendedName>
        <fullName evidence="4">Branched-chain amino acid aminotransferase</fullName>
    </recommendedName>
</protein>
<accession>A0A517R267</accession>
<keyword evidence="1" id="KW-0472">Membrane</keyword>
<dbReference type="RefSeq" id="WP_310820345.1">
    <property type="nucleotide sequence ID" value="NZ_CP036268.1"/>
</dbReference>
<dbReference type="Proteomes" id="UP000317318">
    <property type="component" value="Chromosome"/>
</dbReference>
<sequence length="126" mass="13029">MKTELNLTNSLLTNLWNDEAGVILSAEIVLVLTIAVLSVVVGLNAVAKAVVFELADVASAIGAVSQSFHVEGFHNEHGNACTDGFGFQDRSDECDCAVIFTNGGGIKVDRVNGPGSGGPEGGRRGK</sequence>
<keyword evidence="1" id="KW-0812">Transmembrane</keyword>
<name>A0A517R267_9PLAN</name>
<keyword evidence="1" id="KW-1133">Transmembrane helix</keyword>
<evidence type="ECO:0000313" key="3">
    <source>
        <dbReference type="Proteomes" id="UP000317318"/>
    </source>
</evidence>
<feature type="transmembrane region" description="Helical" evidence="1">
    <location>
        <begin position="20"/>
        <end position="43"/>
    </location>
</feature>
<gene>
    <name evidence="2" type="ORF">Pan189_23420</name>
</gene>
<dbReference type="AlphaFoldDB" id="A0A517R267"/>